<keyword evidence="7" id="KW-1003">Cell membrane</keyword>
<dbReference type="AlphaFoldDB" id="A0A134A694"/>
<name>A0A134A694_9BACL</name>
<dbReference type="STRING" id="1379.HMPREF3186_00254"/>
<comment type="caution">
    <text evidence="9">The sequence shown here is derived from an EMBL/GenBank/DDBJ whole genome shotgun (WGS) entry which is preliminary data.</text>
</comment>
<keyword evidence="4 7" id="KW-0406">Ion transport</keyword>
<dbReference type="Gene3D" id="1.10.520.20">
    <property type="entry name" value="N-terminal domain of the delta subunit of the F1F0-ATP synthase"/>
    <property type="match status" value="1"/>
</dbReference>
<dbReference type="OrthoDB" id="9786633at2"/>
<accession>A0A134A694</accession>
<comment type="function">
    <text evidence="7">F(1)F(0) ATP synthase produces ATP from ADP in the presence of a proton or sodium gradient. F-type ATPases consist of two structural domains, F(1) containing the extramembraneous catalytic core and F(0) containing the membrane proton channel, linked together by a central stalk and a peripheral stalk. During catalysis, ATP synthesis in the catalytic domain of F(1) is coupled via a rotary mechanism of the central stalk subunits to proton translocation.</text>
</comment>
<dbReference type="SUPFAM" id="SSF47928">
    <property type="entry name" value="N-terminal domain of the delta subunit of the F1F0-ATP synthase"/>
    <property type="match status" value="1"/>
</dbReference>
<gene>
    <name evidence="7" type="primary">atpH</name>
    <name evidence="9" type="ORF">HMPREF3186_00254</name>
</gene>
<protein>
    <recommendedName>
        <fullName evidence="7">ATP synthase subunit delta</fullName>
    </recommendedName>
    <alternativeName>
        <fullName evidence="7">ATP synthase F(1) sector subunit delta</fullName>
    </alternativeName>
    <alternativeName>
        <fullName evidence="7">F-type ATPase subunit delta</fullName>
        <shortName evidence="7">F-ATPase subunit delta</shortName>
    </alternativeName>
</protein>
<keyword evidence="2 7" id="KW-0813">Transport</keyword>
<keyword evidence="6 7" id="KW-0066">ATP synthesis</keyword>
<proteinExistence type="inferred from homology"/>
<evidence type="ECO:0000256" key="4">
    <source>
        <dbReference type="ARBA" id="ARBA00023065"/>
    </source>
</evidence>
<dbReference type="GO" id="GO:0046933">
    <property type="term" value="F:proton-transporting ATP synthase activity, rotational mechanism"/>
    <property type="evidence" value="ECO:0007669"/>
    <property type="project" value="UniProtKB-UniRule"/>
</dbReference>
<dbReference type="Proteomes" id="UP000070355">
    <property type="component" value="Unassembled WGS sequence"/>
</dbReference>
<evidence type="ECO:0000256" key="7">
    <source>
        <dbReference type="HAMAP-Rule" id="MF_01416"/>
    </source>
</evidence>
<keyword evidence="3 7" id="KW-0375">Hydrogen ion transport</keyword>
<dbReference type="PANTHER" id="PTHR11910">
    <property type="entry name" value="ATP SYNTHASE DELTA CHAIN"/>
    <property type="match status" value="1"/>
</dbReference>
<feature type="coiled-coil region" evidence="8">
    <location>
        <begin position="108"/>
        <end position="139"/>
    </location>
</feature>
<sequence>MSKSVLANKIGYSLFEVAKENNTLEEVSYELKEVAKVVNGNSDFVTLMNNPNLEKIKKINLIDASFAGVNKNVVNVVKILAGNLQISLINFVLEQYTELFNKYSRNVVVKAESASPLTEEQLENLKEKIKNELQLENVEINNFVDASLLGGLKLTYNNKVVDATIKAKLNAIKSKISSI</sequence>
<dbReference type="InterPro" id="IPR026015">
    <property type="entry name" value="ATP_synth_OSCP/delta_N_sf"/>
</dbReference>
<dbReference type="HAMAP" id="MF_01416">
    <property type="entry name" value="ATP_synth_delta_bact"/>
    <property type="match status" value="1"/>
</dbReference>
<evidence type="ECO:0000313" key="9">
    <source>
        <dbReference type="EMBL" id="KXB63223.1"/>
    </source>
</evidence>
<comment type="similarity">
    <text evidence="7">Belongs to the ATPase delta chain family.</text>
</comment>
<dbReference type="NCBIfam" id="TIGR01145">
    <property type="entry name" value="ATP_synt_delta"/>
    <property type="match status" value="1"/>
</dbReference>
<dbReference type="EMBL" id="LSDC01000017">
    <property type="protein sequence ID" value="KXB63223.1"/>
    <property type="molecule type" value="Genomic_DNA"/>
</dbReference>
<dbReference type="PATRIC" id="fig|1379.3.peg.249"/>
<dbReference type="InterPro" id="IPR000711">
    <property type="entry name" value="ATPase_OSCP/dsu"/>
</dbReference>
<organism evidence="9 10">
    <name type="scientific">Gemella haemolysans</name>
    <dbReference type="NCBI Taxonomy" id="1379"/>
    <lineage>
        <taxon>Bacteria</taxon>
        <taxon>Bacillati</taxon>
        <taxon>Bacillota</taxon>
        <taxon>Bacilli</taxon>
        <taxon>Bacillales</taxon>
        <taxon>Gemellaceae</taxon>
        <taxon>Gemella</taxon>
    </lineage>
</organism>
<dbReference type="Pfam" id="PF00213">
    <property type="entry name" value="OSCP"/>
    <property type="match status" value="1"/>
</dbReference>
<dbReference type="RefSeq" id="WP_060913550.1">
    <property type="nucleotide sequence ID" value="NZ_KQ959924.1"/>
</dbReference>
<evidence type="ECO:0000313" key="10">
    <source>
        <dbReference type="Proteomes" id="UP000070355"/>
    </source>
</evidence>
<dbReference type="GO" id="GO:0005886">
    <property type="term" value="C:plasma membrane"/>
    <property type="evidence" value="ECO:0007669"/>
    <property type="project" value="UniProtKB-SubCell"/>
</dbReference>
<comment type="subcellular location">
    <subcellularLocation>
        <location evidence="7">Cell membrane</location>
        <topology evidence="7">Peripheral membrane protein</topology>
    </subcellularLocation>
    <subcellularLocation>
        <location evidence="1">Membrane</location>
    </subcellularLocation>
</comment>
<evidence type="ECO:0000256" key="3">
    <source>
        <dbReference type="ARBA" id="ARBA00022781"/>
    </source>
</evidence>
<keyword evidence="8" id="KW-0175">Coiled coil</keyword>
<dbReference type="PRINTS" id="PR00125">
    <property type="entry name" value="ATPASEDELTA"/>
</dbReference>
<evidence type="ECO:0000256" key="8">
    <source>
        <dbReference type="SAM" id="Coils"/>
    </source>
</evidence>
<keyword evidence="7" id="KW-0139">CF(1)</keyword>
<keyword evidence="5 7" id="KW-0472">Membrane</keyword>
<evidence type="ECO:0000256" key="2">
    <source>
        <dbReference type="ARBA" id="ARBA00022448"/>
    </source>
</evidence>
<reference evidence="10" key="1">
    <citation type="submission" date="2016-01" db="EMBL/GenBank/DDBJ databases">
        <authorList>
            <person name="Mitreva M."/>
            <person name="Pepin K.H."/>
            <person name="Mihindukulasuriya K.A."/>
            <person name="Fulton R."/>
            <person name="Fronick C."/>
            <person name="O'Laughlin M."/>
            <person name="Miner T."/>
            <person name="Herter B."/>
            <person name="Rosa B.A."/>
            <person name="Cordes M."/>
            <person name="Tomlinson C."/>
            <person name="Wollam A."/>
            <person name="Palsikar V.B."/>
            <person name="Mardis E.R."/>
            <person name="Wilson R.K."/>
        </authorList>
    </citation>
    <scope>NUCLEOTIDE SEQUENCE [LARGE SCALE GENOMIC DNA]</scope>
    <source>
        <strain evidence="10">DNF01167</strain>
    </source>
</reference>
<evidence type="ECO:0000256" key="6">
    <source>
        <dbReference type="ARBA" id="ARBA00023310"/>
    </source>
</evidence>
<evidence type="ECO:0000256" key="5">
    <source>
        <dbReference type="ARBA" id="ARBA00023136"/>
    </source>
</evidence>
<comment type="function">
    <text evidence="7">This protein is part of the stalk that links CF(0) to CF(1). It either transmits conformational changes from CF(0) to CF(1) or is implicated in proton conduction.</text>
</comment>
<dbReference type="GO" id="GO:0045259">
    <property type="term" value="C:proton-transporting ATP synthase complex"/>
    <property type="evidence" value="ECO:0007669"/>
    <property type="project" value="UniProtKB-KW"/>
</dbReference>
<evidence type="ECO:0000256" key="1">
    <source>
        <dbReference type="ARBA" id="ARBA00004370"/>
    </source>
</evidence>